<dbReference type="GO" id="GO:0102130">
    <property type="term" value="F:malonyl-CoA methyltransferase activity"/>
    <property type="evidence" value="ECO:0007669"/>
    <property type="project" value="UniProtKB-EC"/>
</dbReference>
<dbReference type="HAMAP" id="MF_00835">
    <property type="entry name" value="BioC"/>
    <property type="match status" value="1"/>
</dbReference>
<evidence type="ECO:0000256" key="1">
    <source>
        <dbReference type="ARBA" id="ARBA00000852"/>
    </source>
</evidence>
<dbReference type="STRING" id="45065.Lgee_1377"/>
<dbReference type="InterPro" id="IPR011814">
    <property type="entry name" value="BioC"/>
</dbReference>
<dbReference type="PANTHER" id="PTHR13090">
    <property type="entry name" value="ARGININE-HYDROXYLASE NDUFAF5, MITOCHONDRIAL"/>
    <property type="match status" value="1"/>
</dbReference>
<dbReference type="PANTHER" id="PTHR13090:SF1">
    <property type="entry name" value="ARGININE-HYDROXYLASE NDUFAF5, MITOCHONDRIAL"/>
    <property type="match status" value="1"/>
</dbReference>
<evidence type="ECO:0000313" key="11">
    <source>
        <dbReference type="Proteomes" id="UP000054785"/>
    </source>
</evidence>
<dbReference type="GO" id="GO:0009102">
    <property type="term" value="P:biotin biosynthetic process"/>
    <property type="evidence" value="ECO:0007669"/>
    <property type="project" value="UniProtKB-UniRule"/>
</dbReference>
<organism evidence="10 11">
    <name type="scientific">Legionella geestiana</name>
    <dbReference type="NCBI Taxonomy" id="45065"/>
    <lineage>
        <taxon>Bacteria</taxon>
        <taxon>Pseudomonadati</taxon>
        <taxon>Pseudomonadota</taxon>
        <taxon>Gammaproteobacteria</taxon>
        <taxon>Legionellales</taxon>
        <taxon>Legionellaceae</taxon>
        <taxon>Legionella</taxon>
    </lineage>
</organism>
<reference evidence="10 11" key="1">
    <citation type="submission" date="2015-11" db="EMBL/GenBank/DDBJ databases">
        <title>Genomic analysis of 38 Legionella species identifies large and diverse effector repertoires.</title>
        <authorList>
            <person name="Burstein D."/>
            <person name="Amaro F."/>
            <person name="Zusman T."/>
            <person name="Lifshitz Z."/>
            <person name="Cohen O."/>
            <person name="Gilbert J.A."/>
            <person name="Pupko T."/>
            <person name="Shuman H.A."/>
            <person name="Segal G."/>
        </authorList>
    </citation>
    <scope>NUCLEOTIDE SEQUENCE [LARGE SCALE GENOMIC DNA]</scope>
    <source>
        <strain evidence="10 11">ATCC 49504</strain>
    </source>
</reference>
<evidence type="ECO:0000256" key="5">
    <source>
        <dbReference type="ARBA" id="ARBA00022679"/>
    </source>
</evidence>
<dbReference type="GO" id="GO:0008757">
    <property type="term" value="F:S-adenosylmethionine-dependent methyltransferase activity"/>
    <property type="evidence" value="ECO:0007669"/>
    <property type="project" value="InterPro"/>
</dbReference>
<keyword evidence="6 8" id="KW-0949">S-adenosyl-L-methionine</keyword>
<dbReference type="Proteomes" id="UP000054785">
    <property type="component" value="Unassembled WGS sequence"/>
</dbReference>
<keyword evidence="4 8" id="KW-0489">Methyltransferase</keyword>
<dbReference type="EC" id="2.1.1.197" evidence="3 8"/>
<comment type="function">
    <text evidence="8">Converts the free carboxyl group of a malonyl-thioester to its methyl ester by transfer of a methyl group from S-adenosyl-L-methionine (SAM). It allows to synthesize pimeloyl-ACP via the fatty acid synthetic pathway.</text>
</comment>
<dbReference type="GO" id="GO:0032259">
    <property type="term" value="P:methylation"/>
    <property type="evidence" value="ECO:0007669"/>
    <property type="project" value="UniProtKB-KW"/>
</dbReference>
<keyword evidence="5 8" id="KW-0808">Transferase</keyword>
<dbReference type="EMBL" id="LNYC01000052">
    <property type="protein sequence ID" value="KTC98931.1"/>
    <property type="molecule type" value="Genomic_DNA"/>
</dbReference>
<feature type="domain" description="Methyltransferase type 11" evidence="9">
    <location>
        <begin position="55"/>
        <end position="152"/>
    </location>
</feature>
<protein>
    <recommendedName>
        <fullName evidence="3 8">Malonyl-[acyl-carrier protein] O-methyltransferase</fullName>
        <shortName evidence="8">Malonyl-ACP O-methyltransferase</shortName>
        <ecNumber evidence="3 8">2.1.1.197</ecNumber>
    </recommendedName>
    <alternativeName>
        <fullName evidence="8">Biotin synthesis protein BioC</fullName>
    </alternativeName>
</protein>
<keyword evidence="7 8" id="KW-0093">Biotin biosynthesis</keyword>
<dbReference type="PATRIC" id="fig|45065.4.peg.1486"/>
<evidence type="ECO:0000256" key="7">
    <source>
        <dbReference type="ARBA" id="ARBA00022756"/>
    </source>
</evidence>
<comment type="pathway">
    <text evidence="2 8">Cofactor biosynthesis; biotin biosynthesis.</text>
</comment>
<evidence type="ECO:0000259" key="9">
    <source>
        <dbReference type="Pfam" id="PF08241"/>
    </source>
</evidence>
<dbReference type="InterPro" id="IPR013216">
    <property type="entry name" value="Methyltransf_11"/>
</dbReference>
<dbReference type="AlphaFoldDB" id="A0A0W0TT46"/>
<dbReference type="UniPathway" id="UPA00078"/>
<evidence type="ECO:0000256" key="2">
    <source>
        <dbReference type="ARBA" id="ARBA00004746"/>
    </source>
</evidence>
<comment type="similarity">
    <text evidence="8">Belongs to the methyltransferase superfamily.</text>
</comment>
<dbReference type="GO" id="GO:0010340">
    <property type="term" value="F:carboxyl-O-methyltransferase activity"/>
    <property type="evidence" value="ECO:0007669"/>
    <property type="project" value="UniProtKB-UniRule"/>
</dbReference>
<dbReference type="Gene3D" id="3.40.50.150">
    <property type="entry name" value="Vaccinia Virus protein VP39"/>
    <property type="match status" value="1"/>
</dbReference>
<accession>A0A0W0TT46</accession>
<comment type="catalytic activity">
    <reaction evidence="1 8">
        <text>malonyl-[ACP] + S-adenosyl-L-methionine = malonyl-[ACP] methyl ester + S-adenosyl-L-homocysteine</text>
        <dbReference type="Rhea" id="RHEA:17105"/>
        <dbReference type="Rhea" id="RHEA-COMP:9623"/>
        <dbReference type="Rhea" id="RHEA-COMP:9954"/>
        <dbReference type="ChEBI" id="CHEBI:57856"/>
        <dbReference type="ChEBI" id="CHEBI:59789"/>
        <dbReference type="ChEBI" id="CHEBI:78449"/>
        <dbReference type="ChEBI" id="CHEBI:78845"/>
        <dbReference type="EC" id="2.1.1.197"/>
    </reaction>
</comment>
<gene>
    <name evidence="8 10" type="primary">bioC</name>
    <name evidence="10" type="ORF">Lgee_1377</name>
</gene>
<dbReference type="SUPFAM" id="SSF53335">
    <property type="entry name" value="S-adenosyl-L-methionine-dependent methyltransferases"/>
    <property type="match status" value="1"/>
</dbReference>
<dbReference type="NCBIfam" id="TIGR02072">
    <property type="entry name" value="BioC"/>
    <property type="match status" value="1"/>
</dbReference>
<dbReference type="InterPro" id="IPR050602">
    <property type="entry name" value="Malonyl-ACP_OMT"/>
</dbReference>
<evidence type="ECO:0000256" key="6">
    <source>
        <dbReference type="ARBA" id="ARBA00022691"/>
    </source>
</evidence>
<sequence>MKVDTGRIMTVTDEICKAFNRGARGYEAAAGIQQEIGRRLIARLDYLKMTPERILDLGCGPGHFSALLRKRYPKARIVGVDIAADMLAQSQKRQGLWRNRWQLVNADMLRLPFAPDTFDLVFANQTVHWAPSLKDVFAEIHRVMRPAGALYFSTLGPDTFREMREAFARADSHAHANTFADMHDVGDALAAVLFEDTVMDMEKIRVRYASADALLQSLKAQGVRNIHPQRNRGLTGSGVFRRFREAYAGLSDTDGKCPLTYEVVYGHAWRGASRKEGHAIETVIPLSSIGRVSRP</sequence>
<evidence type="ECO:0000256" key="8">
    <source>
        <dbReference type="HAMAP-Rule" id="MF_00835"/>
    </source>
</evidence>
<proteinExistence type="inferred from homology"/>
<evidence type="ECO:0000313" key="10">
    <source>
        <dbReference type="EMBL" id="KTC98931.1"/>
    </source>
</evidence>
<evidence type="ECO:0000256" key="4">
    <source>
        <dbReference type="ARBA" id="ARBA00022603"/>
    </source>
</evidence>
<dbReference type="InterPro" id="IPR029063">
    <property type="entry name" value="SAM-dependent_MTases_sf"/>
</dbReference>
<evidence type="ECO:0000256" key="3">
    <source>
        <dbReference type="ARBA" id="ARBA00012327"/>
    </source>
</evidence>
<comment type="caution">
    <text evidence="10">The sequence shown here is derived from an EMBL/GenBank/DDBJ whole genome shotgun (WGS) entry which is preliminary data.</text>
</comment>
<keyword evidence="11" id="KW-1185">Reference proteome</keyword>
<dbReference type="Pfam" id="PF08241">
    <property type="entry name" value="Methyltransf_11"/>
    <property type="match status" value="1"/>
</dbReference>
<dbReference type="CDD" id="cd02440">
    <property type="entry name" value="AdoMet_MTases"/>
    <property type="match status" value="1"/>
</dbReference>
<name>A0A0W0TT46_9GAMM</name>